<feature type="compositionally biased region" description="Basic and acidic residues" evidence="1">
    <location>
        <begin position="62"/>
        <end position="83"/>
    </location>
</feature>
<evidence type="ECO:0000313" key="4">
    <source>
        <dbReference type="Proteomes" id="UP000523821"/>
    </source>
</evidence>
<dbReference type="NCBIfam" id="TIGR01764">
    <property type="entry name" value="excise"/>
    <property type="match status" value="1"/>
</dbReference>
<dbReference type="Pfam" id="PF12728">
    <property type="entry name" value="HTH_17"/>
    <property type="match status" value="1"/>
</dbReference>
<sequence length="83" mass="9458">MPDEILTLPEVAGLLKVAEKTVYTMAQRAEIPAFKVRGQWRFKRVDLDGWIEAQKALQKPSTPKDDPRPSDEEATDRGRPDDH</sequence>
<dbReference type="InterPro" id="IPR009061">
    <property type="entry name" value="DNA-bd_dom_put_sf"/>
</dbReference>
<evidence type="ECO:0000256" key="1">
    <source>
        <dbReference type="SAM" id="MobiDB-lite"/>
    </source>
</evidence>
<accession>A0A7W9L3I5</accession>
<evidence type="ECO:0000313" key="3">
    <source>
        <dbReference type="EMBL" id="MBB5754581.1"/>
    </source>
</evidence>
<dbReference type="EMBL" id="JACHOO010000009">
    <property type="protein sequence ID" value="MBB5754581.1"/>
    <property type="molecule type" value="Genomic_DNA"/>
</dbReference>
<dbReference type="Proteomes" id="UP000523821">
    <property type="component" value="Unassembled WGS sequence"/>
</dbReference>
<gene>
    <name evidence="3" type="ORF">GGQ63_003669</name>
</gene>
<proteinExistence type="predicted"/>
<dbReference type="SUPFAM" id="SSF46955">
    <property type="entry name" value="Putative DNA-binding domain"/>
    <property type="match status" value="1"/>
</dbReference>
<dbReference type="InterPro" id="IPR010093">
    <property type="entry name" value="SinI_DNA-bd"/>
</dbReference>
<name>A0A7W9L3I5_9HYPH</name>
<feature type="region of interest" description="Disordered" evidence="1">
    <location>
        <begin position="53"/>
        <end position="83"/>
    </location>
</feature>
<protein>
    <submittedName>
        <fullName evidence="3">Excisionase family DNA binding protein</fullName>
    </submittedName>
</protein>
<dbReference type="AlphaFoldDB" id="A0A7W9L3I5"/>
<comment type="caution">
    <text evidence="3">The sequence shown here is derived from an EMBL/GenBank/DDBJ whole genome shotgun (WGS) entry which is preliminary data.</text>
</comment>
<dbReference type="RefSeq" id="WP_183858029.1">
    <property type="nucleotide sequence ID" value="NZ_JACHOO010000009.1"/>
</dbReference>
<reference evidence="3 4" key="1">
    <citation type="submission" date="2020-08" db="EMBL/GenBank/DDBJ databases">
        <title>Genomic Encyclopedia of Type Strains, Phase IV (KMG-IV): sequencing the most valuable type-strain genomes for metagenomic binning, comparative biology and taxonomic classification.</title>
        <authorList>
            <person name="Goeker M."/>
        </authorList>
    </citation>
    <scope>NUCLEOTIDE SEQUENCE [LARGE SCALE GENOMIC DNA]</scope>
    <source>
        <strain evidence="3 4">DSM 16268</strain>
    </source>
</reference>
<keyword evidence="4" id="KW-1185">Reference proteome</keyword>
<organism evidence="3 4">
    <name type="scientific">Prosthecomicrobium pneumaticum</name>
    <dbReference type="NCBI Taxonomy" id="81895"/>
    <lineage>
        <taxon>Bacteria</taxon>
        <taxon>Pseudomonadati</taxon>
        <taxon>Pseudomonadota</taxon>
        <taxon>Alphaproteobacteria</taxon>
        <taxon>Hyphomicrobiales</taxon>
        <taxon>Kaistiaceae</taxon>
        <taxon>Prosthecomicrobium</taxon>
    </lineage>
</organism>
<evidence type="ECO:0000259" key="2">
    <source>
        <dbReference type="Pfam" id="PF12728"/>
    </source>
</evidence>
<dbReference type="InterPro" id="IPR041657">
    <property type="entry name" value="HTH_17"/>
</dbReference>
<feature type="domain" description="Helix-turn-helix" evidence="2">
    <location>
        <begin position="6"/>
        <end position="54"/>
    </location>
</feature>
<dbReference type="GO" id="GO:0003677">
    <property type="term" value="F:DNA binding"/>
    <property type="evidence" value="ECO:0007669"/>
    <property type="project" value="InterPro"/>
</dbReference>